<dbReference type="OrthoDB" id="586414at2759"/>
<feature type="region of interest" description="Disordered" evidence="1">
    <location>
        <begin position="1"/>
        <end position="68"/>
    </location>
</feature>
<reference evidence="3" key="1">
    <citation type="journal article" date="2019" name="Nat. Commun.">
        <title>The genome of broomcorn millet.</title>
        <authorList>
            <person name="Zou C."/>
            <person name="Miki D."/>
            <person name="Li D."/>
            <person name="Tang Q."/>
            <person name="Xiao L."/>
            <person name="Rajput S."/>
            <person name="Deng P."/>
            <person name="Jia W."/>
            <person name="Huang R."/>
            <person name="Zhang M."/>
            <person name="Sun Y."/>
            <person name="Hu J."/>
            <person name="Fu X."/>
            <person name="Schnable P.S."/>
            <person name="Li F."/>
            <person name="Zhang H."/>
            <person name="Feng B."/>
            <person name="Zhu X."/>
            <person name="Liu R."/>
            <person name="Schnable J.C."/>
            <person name="Zhu J.-K."/>
            <person name="Zhang H."/>
        </authorList>
    </citation>
    <scope>NUCLEOTIDE SEQUENCE [LARGE SCALE GENOMIC DNA]</scope>
</reference>
<evidence type="ECO:0000256" key="1">
    <source>
        <dbReference type="SAM" id="MobiDB-lite"/>
    </source>
</evidence>
<proteinExistence type="predicted"/>
<evidence type="ECO:0000313" key="2">
    <source>
        <dbReference type="EMBL" id="RLN29920.1"/>
    </source>
</evidence>
<dbReference type="EMBL" id="PQIB02000003">
    <property type="protein sequence ID" value="RLN29920.1"/>
    <property type="molecule type" value="Genomic_DNA"/>
</dbReference>
<dbReference type="Proteomes" id="UP000275267">
    <property type="component" value="Unassembled WGS sequence"/>
</dbReference>
<dbReference type="AlphaFoldDB" id="A0A3L6SZK7"/>
<feature type="compositionally biased region" description="Acidic residues" evidence="1">
    <location>
        <begin position="27"/>
        <end position="52"/>
    </location>
</feature>
<comment type="caution">
    <text evidence="2">The sequence shown here is derived from an EMBL/GenBank/DDBJ whole genome shotgun (WGS) entry which is preliminary data.</text>
</comment>
<sequence length="167" mass="18588">METEGGGLAATPVPKRGENRRLPSSLSDDEGLSNTTDDDGEWLVSSSEEDEDHEARGQSNPDAKLRGPLPIRLFPAFKSGKHYFGSDYNLADKSQFSVDSVGDCPNECRCLPMYLLQLIGIKIAGYQHTQPGRVKLYGFIAARERPLCLRSYVYRREIEDCESVSVK</sequence>
<accession>A0A3L6SZK7</accession>
<name>A0A3L6SZK7_PANMI</name>
<gene>
    <name evidence="2" type="ORF">C2845_PM05G13900</name>
</gene>
<keyword evidence="3" id="KW-1185">Reference proteome</keyword>
<evidence type="ECO:0000313" key="3">
    <source>
        <dbReference type="Proteomes" id="UP000275267"/>
    </source>
</evidence>
<organism evidence="2 3">
    <name type="scientific">Panicum miliaceum</name>
    <name type="common">Proso millet</name>
    <name type="synonym">Broomcorn millet</name>
    <dbReference type="NCBI Taxonomy" id="4540"/>
    <lineage>
        <taxon>Eukaryota</taxon>
        <taxon>Viridiplantae</taxon>
        <taxon>Streptophyta</taxon>
        <taxon>Embryophyta</taxon>
        <taxon>Tracheophyta</taxon>
        <taxon>Spermatophyta</taxon>
        <taxon>Magnoliopsida</taxon>
        <taxon>Liliopsida</taxon>
        <taxon>Poales</taxon>
        <taxon>Poaceae</taxon>
        <taxon>PACMAD clade</taxon>
        <taxon>Panicoideae</taxon>
        <taxon>Panicodae</taxon>
        <taxon>Paniceae</taxon>
        <taxon>Panicinae</taxon>
        <taxon>Panicum</taxon>
        <taxon>Panicum sect. Panicum</taxon>
    </lineage>
</organism>
<protein>
    <submittedName>
        <fullName evidence="2">Uncharacterized protein</fullName>
    </submittedName>
</protein>